<sequence>MAASDGISIEPAAVEVVKVIVSPELATMRQSMEEGRGIETQQQPPIQSELQITLPHDWPKGRKWSILLVVALYSLMVAISLVIVAPAGNVISEEFHNQSGFLSVFFITVPNLGQVLGAFYVGPLSERFGRVPILHVFNVLWLVFTLAGGFSTSISQITVFRFFTGACISSINLNPAVAGDLFLPQQRGFALSIASLIPLAGSALGPLLGGYITQYLSWRWTFFTVAISTGALIPISFFTLKETYVPILWKRALKAQGVTHSQDSRSGVFGNNVLAATKTLHLLVFRPFVILSSSWLAVGMGLYLAICFGYLSVLNSTNATVFQDVYGFSDGSSGLIYLSTTAGTLIASLYCSFTLDYFLVRGLPHKKQDPRLSLRPENRLIAVIPALVVFPIGLLVYGWTVQNRVHFIVPILATFLYGFSLSSATVPIMAYIVDIFGDRSASAIGAILPLRYLVGALLPIATPYMYARLGYGWSNTLLALILIALAPIVLWAIVRSPQNRTPEDAEDASASSSELQAQDCVVKESSLLAAKIIFTAILRPSSP</sequence>
<comment type="caution">
    <text evidence="1">The sequence shown here is derived from an EMBL/GenBank/DDBJ whole genome shotgun (WGS) entry which is preliminary data.</text>
</comment>
<gene>
    <name evidence="1" type="ORF">O1611_g9778</name>
</gene>
<organism evidence="1 2">
    <name type="scientific">Lasiodiplodia mahajangana</name>
    <dbReference type="NCBI Taxonomy" id="1108764"/>
    <lineage>
        <taxon>Eukaryota</taxon>
        <taxon>Fungi</taxon>
        <taxon>Dikarya</taxon>
        <taxon>Ascomycota</taxon>
        <taxon>Pezizomycotina</taxon>
        <taxon>Dothideomycetes</taxon>
        <taxon>Dothideomycetes incertae sedis</taxon>
        <taxon>Botryosphaeriales</taxon>
        <taxon>Botryosphaeriaceae</taxon>
        <taxon>Lasiodiplodia</taxon>
    </lineage>
</organism>
<evidence type="ECO:0000313" key="1">
    <source>
        <dbReference type="EMBL" id="KAJ8122704.1"/>
    </source>
</evidence>
<keyword evidence="2" id="KW-1185">Reference proteome</keyword>
<proteinExistence type="predicted"/>
<evidence type="ECO:0000313" key="2">
    <source>
        <dbReference type="Proteomes" id="UP001153332"/>
    </source>
</evidence>
<dbReference type="EMBL" id="JAPUUL010003498">
    <property type="protein sequence ID" value="KAJ8122704.1"/>
    <property type="molecule type" value="Genomic_DNA"/>
</dbReference>
<dbReference type="Proteomes" id="UP001153332">
    <property type="component" value="Unassembled WGS sequence"/>
</dbReference>
<accession>A0ACC2J5G9</accession>
<protein>
    <submittedName>
        <fullName evidence="1">Uncharacterized protein</fullName>
    </submittedName>
</protein>
<name>A0ACC2J5G9_9PEZI</name>
<reference evidence="1" key="1">
    <citation type="submission" date="2022-12" db="EMBL/GenBank/DDBJ databases">
        <title>Genome Sequence of Lasiodiplodia mahajangana.</title>
        <authorList>
            <person name="Buettner E."/>
        </authorList>
    </citation>
    <scope>NUCLEOTIDE SEQUENCE</scope>
    <source>
        <strain evidence="1">VT137</strain>
    </source>
</reference>